<reference evidence="1" key="1">
    <citation type="submission" date="2021-01" db="EMBL/GenBank/DDBJ databases">
        <title>Genome characterization of three insect rhabdoviruses from Malaysia and Central Africa.</title>
        <authorList>
            <person name="Luo D."/>
            <person name="Zhou Z."/>
            <person name="Ge X."/>
            <person name="Shi Z."/>
            <person name="Bourhy H."/>
            <person name="Marc G."/>
            <person name="Dacheux L."/>
        </authorList>
    </citation>
    <scope>NUCLEOTIDE SEQUENCE</scope>
    <source>
        <strain evidence="1">0417RCA</strain>
    </source>
</reference>
<evidence type="ECO:0000313" key="2">
    <source>
        <dbReference type="Proteomes" id="UP000830446"/>
    </source>
</evidence>
<sequence>MTCLSPKPFNNFLIIDIKFQNISSGRKVAFYPRLFLYHLIENYPSKTLFFLWIEQIIRLSIRITELHQLLFFKTDTLREDQEYSVLFIIKDQILRARIDLIFV</sequence>
<dbReference type="RefSeq" id="YP_010800986.1">
    <property type="nucleotide sequence ID" value="NC_076931.1"/>
</dbReference>
<name>A0AAE9BMP0_9RHAB</name>
<dbReference type="GeneID" id="80539658"/>
<accession>A0AAE9BMP0</accession>
<keyword evidence="2" id="KW-1185">Reference proteome</keyword>
<evidence type="ECO:0000313" key="1">
    <source>
        <dbReference type="EMBL" id="UAU42849.1"/>
    </source>
</evidence>
<protein>
    <submittedName>
        <fullName evidence="1">Uncharacterized protein</fullName>
    </submittedName>
</protein>
<gene>
    <name evidence="1" type="primary">U6</name>
</gene>
<organism evidence="1 2">
    <name type="scientific">Boteke virus</name>
    <dbReference type="NCBI Taxonomy" id="864698"/>
    <lineage>
        <taxon>Viruses</taxon>
        <taxon>Riboviria</taxon>
        <taxon>Orthornavirae</taxon>
        <taxon>Negarnaviricota</taxon>
        <taxon>Haploviricotina</taxon>
        <taxon>Monjiviricetes</taxon>
        <taxon>Mononegavirales</taxon>
        <taxon>Rhabdoviridae</taxon>
        <taxon>Alpharhabdovirinae</taxon>
        <taxon>Sunrhavirus</taxon>
        <taxon>Sunrhavirus boteke</taxon>
    </lineage>
</organism>
<dbReference type="KEGG" id="vg:80539658"/>
<dbReference type="Proteomes" id="UP000830446">
    <property type="component" value="Segment"/>
</dbReference>
<dbReference type="EMBL" id="MW491753">
    <property type="protein sequence ID" value="UAU42849.1"/>
    <property type="molecule type" value="Viral_cRNA"/>
</dbReference>
<proteinExistence type="predicted"/>